<dbReference type="Proteomes" id="UP001190700">
    <property type="component" value="Unassembled WGS sequence"/>
</dbReference>
<evidence type="ECO:0000313" key="2">
    <source>
        <dbReference type="Proteomes" id="UP001190700"/>
    </source>
</evidence>
<protein>
    <submittedName>
        <fullName evidence="1">Uncharacterized protein</fullName>
    </submittedName>
</protein>
<organism evidence="1 2">
    <name type="scientific">Cymbomonas tetramitiformis</name>
    <dbReference type="NCBI Taxonomy" id="36881"/>
    <lineage>
        <taxon>Eukaryota</taxon>
        <taxon>Viridiplantae</taxon>
        <taxon>Chlorophyta</taxon>
        <taxon>Pyramimonadophyceae</taxon>
        <taxon>Pyramimonadales</taxon>
        <taxon>Pyramimonadaceae</taxon>
        <taxon>Cymbomonas</taxon>
    </lineage>
</organism>
<evidence type="ECO:0000313" key="1">
    <source>
        <dbReference type="EMBL" id="KAK3261919.1"/>
    </source>
</evidence>
<dbReference type="EMBL" id="LGRX02016564">
    <property type="protein sequence ID" value="KAK3261919.1"/>
    <property type="molecule type" value="Genomic_DNA"/>
</dbReference>
<sequence length="180" mass="20148">MALWNISANPIDEHRMQTKSFVSADEQAIIMQQVLSWSSLWFLVAVALSLRTPIDAPFATLCFLTTLASVYNWRKYDTGSARDIVDTIFAVLTGCFGTFRVCFLNDSNVRALLLALTLCGGACFVQSWRCNGIPDAGKHSVAKMRWHLGFRFYATWSIRFAQLGDSLVQLHSKRKVASTS</sequence>
<proteinExistence type="predicted"/>
<keyword evidence="2" id="KW-1185">Reference proteome</keyword>
<name>A0AAE0KVE1_9CHLO</name>
<comment type="caution">
    <text evidence="1">The sequence shown here is derived from an EMBL/GenBank/DDBJ whole genome shotgun (WGS) entry which is preliminary data.</text>
</comment>
<reference evidence="1 2" key="1">
    <citation type="journal article" date="2015" name="Genome Biol. Evol.">
        <title>Comparative Genomics of a Bacterivorous Green Alga Reveals Evolutionary Causalities and Consequences of Phago-Mixotrophic Mode of Nutrition.</title>
        <authorList>
            <person name="Burns J.A."/>
            <person name="Paasch A."/>
            <person name="Narechania A."/>
            <person name="Kim E."/>
        </authorList>
    </citation>
    <scope>NUCLEOTIDE SEQUENCE [LARGE SCALE GENOMIC DNA]</scope>
    <source>
        <strain evidence="1 2">PLY_AMNH</strain>
    </source>
</reference>
<dbReference type="AlphaFoldDB" id="A0AAE0KVE1"/>
<accession>A0AAE0KVE1</accession>
<gene>
    <name evidence="1" type="ORF">CYMTET_29203</name>
</gene>